<keyword evidence="8" id="KW-0812">Transmembrane</keyword>
<keyword evidence="4" id="KW-0547">Nucleotide-binding</keyword>
<keyword evidence="6" id="KW-0067">ATP-binding</keyword>
<feature type="domain" description="Histidine kinase" evidence="9">
    <location>
        <begin position="255"/>
        <end position="422"/>
    </location>
</feature>
<evidence type="ECO:0000256" key="8">
    <source>
        <dbReference type="SAM" id="Phobius"/>
    </source>
</evidence>
<keyword evidence="7" id="KW-0902">Two-component regulatory system</keyword>
<evidence type="ECO:0000259" key="9">
    <source>
        <dbReference type="PROSITE" id="PS50109"/>
    </source>
</evidence>
<dbReference type="Pfam" id="PF02518">
    <property type="entry name" value="HATPase_c"/>
    <property type="match status" value="1"/>
</dbReference>
<sequence length="428" mass="48351">MQHRFKSESMRIIFIAILVAIAGEFKVTPFNGELFRIGLGSSTFLLLLLLMRQLPVIKTGIVVAATVLIFRMLSDLVTMDQFDWLVSSRKHCSAMLYYMVFAVGIRLIQQRLEKLHPLVLGICISVIDFVSNEFELLARSFVFHQPFIPSGQWMLIAVIAVIRSYFTIGLYSSITVSQMRIVHAEQQKRMEQMLSIGSGLYGEVFYIKKSMDAIEQITAKSYNLYCQLQSSGGKEFSRPFLEITQQIHEVKKDSQRILAGLMKLSDRETASELTLTEVVQFVVKSNYEYSAMLNKEVRMLEEMLTDYTTSHYIPLLTVLGNLVSNAVESIDRQGLIVIKVFEYRSETVLVVTDTGPGINEHDKDMIFKPGFTTKFNQEGVAATGIGLSHVWDIVSSYGGEIRLESDHKAFETSFIVRLPTVALKKGAS</sequence>
<dbReference type="InterPro" id="IPR005467">
    <property type="entry name" value="His_kinase_dom"/>
</dbReference>
<keyword evidence="3" id="KW-0808">Transferase</keyword>
<reference evidence="10 11" key="1">
    <citation type="submission" date="2019-10" db="EMBL/GenBank/DDBJ databases">
        <title>Description of Paenibacillus pedi sp. nov.</title>
        <authorList>
            <person name="Carlier A."/>
            <person name="Qi S."/>
        </authorList>
    </citation>
    <scope>NUCLEOTIDE SEQUENCE [LARGE SCALE GENOMIC DNA]</scope>
    <source>
        <strain evidence="10 11">LMG 31457</strain>
    </source>
</reference>
<dbReference type="InterPro" id="IPR036890">
    <property type="entry name" value="HATPase_C_sf"/>
</dbReference>
<dbReference type="Gene3D" id="3.30.565.10">
    <property type="entry name" value="Histidine kinase-like ATPase, C-terminal domain"/>
    <property type="match status" value="1"/>
</dbReference>
<dbReference type="EMBL" id="WHNZ01000042">
    <property type="protein sequence ID" value="NOV02319.1"/>
    <property type="molecule type" value="Genomic_DNA"/>
</dbReference>
<dbReference type="SMART" id="SM00387">
    <property type="entry name" value="HATPase_c"/>
    <property type="match status" value="1"/>
</dbReference>
<gene>
    <name evidence="10" type="ORF">GC097_20120</name>
</gene>
<dbReference type="EC" id="2.7.13.3" evidence="2"/>
<proteinExistence type="predicted"/>
<organism evidence="10 11">
    <name type="scientific">Paenibacillus planticolens</name>
    <dbReference type="NCBI Taxonomy" id="2654976"/>
    <lineage>
        <taxon>Bacteria</taxon>
        <taxon>Bacillati</taxon>
        <taxon>Bacillota</taxon>
        <taxon>Bacilli</taxon>
        <taxon>Bacillales</taxon>
        <taxon>Paenibacillaceae</taxon>
        <taxon>Paenibacillus</taxon>
    </lineage>
</organism>
<evidence type="ECO:0000256" key="3">
    <source>
        <dbReference type="ARBA" id="ARBA00022679"/>
    </source>
</evidence>
<dbReference type="InterPro" id="IPR003594">
    <property type="entry name" value="HATPase_dom"/>
</dbReference>
<evidence type="ECO:0000313" key="10">
    <source>
        <dbReference type="EMBL" id="NOV02319.1"/>
    </source>
</evidence>
<feature type="transmembrane region" description="Helical" evidence="8">
    <location>
        <begin position="12"/>
        <end position="28"/>
    </location>
</feature>
<name>A0ABX1ZQG4_9BACL</name>
<dbReference type="Proteomes" id="UP000618579">
    <property type="component" value="Unassembled WGS sequence"/>
</dbReference>
<feature type="transmembrane region" description="Helical" evidence="8">
    <location>
        <begin position="151"/>
        <end position="171"/>
    </location>
</feature>
<evidence type="ECO:0000256" key="1">
    <source>
        <dbReference type="ARBA" id="ARBA00000085"/>
    </source>
</evidence>
<accession>A0ABX1ZQG4</accession>
<feature type="transmembrane region" description="Helical" evidence="8">
    <location>
        <begin position="93"/>
        <end position="108"/>
    </location>
</feature>
<evidence type="ECO:0000256" key="6">
    <source>
        <dbReference type="ARBA" id="ARBA00022840"/>
    </source>
</evidence>
<feature type="transmembrane region" description="Helical" evidence="8">
    <location>
        <begin position="56"/>
        <end position="73"/>
    </location>
</feature>
<dbReference type="PANTHER" id="PTHR43065">
    <property type="entry name" value="SENSOR HISTIDINE KINASE"/>
    <property type="match status" value="1"/>
</dbReference>
<keyword evidence="8" id="KW-1133">Transmembrane helix</keyword>
<keyword evidence="11" id="KW-1185">Reference proteome</keyword>
<evidence type="ECO:0000256" key="7">
    <source>
        <dbReference type="ARBA" id="ARBA00023012"/>
    </source>
</evidence>
<dbReference type="PRINTS" id="PR00344">
    <property type="entry name" value="BCTRLSENSOR"/>
</dbReference>
<evidence type="ECO:0000256" key="5">
    <source>
        <dbReference type="ARBA" id="ARBA00022777"/>
    </source>
</evidence>
<dbReference type="RefSeq" id="WP_171685211.1">
    <property type="nucleotide sequence ID" value="NZ_WHNZ01000042.1"/>
</dbReference>
<comment type="caution">
    <text evidence="10">The sequence shown here is derived from an EMBL/GenBank/DDBJ whole genome shotgun (WGS) entry which is preliminary data.</text>
</comment>
<evidence type="ECO:0000313" key="11">
    <source>
        <dbReference type="Proteomes" id="UP000618579"/>
    </source>
</evidence>
<evidence type="ECO:0000256" key="4">
    <source>
        <dbReference type="ARBA" id="ARBA00022741"/>
    </source>
</evidence>
<keyword evidence="5" id="KW-0418">Kinase</keyword>
<evidence type="ECO:0000256" key="2">
    <source>
        <dbReference type="ARBA" id="ARBA00012438"/>
    </source>
</evidence>
<keyword evidence="8" id="KW-0472">Membrane</keyword>
<protein>
    <recommendedName>
        <fullName evidence="2">histidine kinase</fullName>
        <ecNumber evidence="2">2.7.13.3</ecNumber>
    </recommendedName>
</protein>
<dbReference type="InterPro" id="IPR004358">
    <property type="entry name" value="Sig_transdc_His_kin-like_C"/>
</dbReference>
<dbReference type="PANTHER" id="PTHR43065:SF46">
    <property type="entry name" value="C4-DICARBOXYLATE TRANSPORT SENSOR PROTEIN DCTB"/>
    <property type="match status" value="1"/>
</dbReference>
<dbReference type="PROSITE" id="PS50109">
    <property type="entry name" value="HIS_KIN"/>
    <property type="match status" value="1"/>
</dbReference>
<dbReference type="SUPFAM" id="SSF55874">
    <property type="entry name" value="ATPase domain of HSP90 chaperone/DNA topoisomerase II/histidine kinase"/>
    <property type="match status" value="1"/>
</dbReference>
<comment type="catalytic activity">
    <reaction evidence="1">
        <text>ATP + protein L-histidine = ADP + protein N-phospho-L-histidine.</text>
        <dbReference type="EC" id="2.7.13.3"/>
    </reaction>
</comment>